<dbReference type="EMBL" id="CAUYUJ010016060">
    <property type="protein sequence ID" value="CAK0861376.1"/>
    <property type="molecule type" value="Genomic_DNA"/>
</dbReference>
<gene>
    <name evidence="2" type="ORF">PCOR1329_LOCUS50072</name>
</gene>
<sequence>MAAYYLGFEFQLCQCQEAENQDEMQEQLGCGGIGALAGQEVCNAASGEVDTVTCPEGARGCNLEGQPMHSVQVQTAEPAAAASNDYQAELTKSGIQKAAPGQRKVLRKGAKLVAPRRAARAGRATLRGVRSRGARHAARAGHMGRPGAARVAGGAHVLLVAIFVYLAFAPTADDPPEQPALQAALRTALPRPERWAQAARRVLNQPAQGSAEWIFCAPQWQELPLPGEDPLGQQDQVAGDPRRPVHGRGQSQVRHIEPAGRHRPRGRPEALPVPGRPGSINPGLLPRQGAEVASGLQAASCEIFEAGAWQGFRAAAVQWEAVQPLCQPKLWETQGLAEAGPKALDGALVQHLLKDAWVDPRFVGNYVRLYNASGWIPRAFVNYYSGATGGKIQRMTEDTLQKRLSHVPPSPPPSFQRGFCPPPVEHYSSFPWYPSCCPAFPALCRIIFCLKLTIDIWRGSCWITFH</sequence>
<dbReference type="Proteomes" id="UP001189429">
    <property type="component" value="Unassembled WGS sequence"/>
</dbReference>
<keyword evidence="3" id="KW-1185">Reference proteome</keyword>
<feature type="region of interest" description="Disordered" evidence="1">
    <location>
        <begin position="224"/>
        <end position="276"/>
    </location>
</feature>
<comment type="caution">
    <text evidence="2">The sequence shown here is derived from an EMBL/GenBank/DDBJ whole genome shotgun (WGS) entry which is preliminary data.</text>
</comment>
<accession>A0ABN9UQ77</accession>
<organism evidence="2 3">
    <name type="scientific">Prorocentrum cordatum</name>
    <dbReference type="NCBI Taxonomy" id="2364126"/>
    <lineage>
        <taxon>Eukaryota</taxon>
        <taxon>Sar</taxon>
        <taxon>Alveolata</taxon>
        <taxon>Dinophyceae</taxon>
        <taxon>Prorocentrales</taxon>
        <taxon>Prorocentraceae</taxon>
        <taxon>Prorocentrum</taxon>
    </lineage>
</organism>
<protein>
    <submittedName>
        <fullName evidence="2">Uncharacterized protein</fullName>
    </submittedName>
</protein>
<proteinExistence type="predicted"/>
<evidence type="ECO:0000313" key="2">
    <source>
        <dbReference type="EMBL" id="CAK0861376.1"/>
    </source>
</evidence>
<evidence type="ECO:0000256" key="1">
    <source>
        <dbReference type="SAM" id="MobiDB-lite"/>
    </source>
</evidence>
<name>A0ABN9UQ77_9DINO</name>
<reference evidence="2" key="1">
    <citation type="submission" date="2023-10" db="EMBL/GenBank/DDBJ databases">
        <authorList>
            <person name="Chen Y."/>
            <person name="Shah S."/>
            <person name="Dougan E. K."/>
            <person name="Thang M."/>
            <person name="Chan C."/>
        </authorList>
    </citation>
    <scope>NUCLEOTIDE SEQUENCE [LARGE SCALE GENOMIC DNA]</scope>
</reference>
<evidence type="ECO:0000313" key="3">
    <source>
        <dbReference type="Proteomes" id="UP001189429"/>
    </source>
</evidence>